<keyword evidence="2" id="KW-1185">Reference proteome</keyword>
<reference evidence="1 2" key="1">
    <citation type="submission" date="2019-11" db="EMBL/GenBank/DDBJ databases">
        <title>Draft genome sequences of five Paenibacillus species of dairy origin.</title>
        <authorList>
            <person name="Olajide A.M."/>
            <person name="Chen S."/>
            <person name="Lapointe G."/>
        </authorList>
    </citation>
    <scope>NUCLEOTIDE SEQUENCE [LARGE SCALE GENOMIC DNA]</scope>
    <source>
        <strain evidence="1 2">2CS3</strain>
    </source>
</reference>
<evidence type="ECO:0000313" key="1">
    <source>
        <dbReference type="EMBL" id="MUG70467.1"/>
    </source>
</evidence>
<dbReference type="RefSeq" id="WP_127604477.1">
    <property type="nucleotide sequence ID" value="NZ_JARTHJ010000229.1"/>
</dbReference>
<gene>
    <name evidence="1" type="ORF">GNP93_07210</name>
</gene>
<accession>A0A7X3CSX3</accession>
<dbReference type="Proteomes" id="UP000450917">
    <property type="component" value="Unassembled WGS sequence"/>
</dbReference>
<comment type="caution">
    <text evidence="1">The sequence shown here is derived from an EMBL/GenBank/DDBJ whole genome shotgun (WGS) entry which is preliminary data.</text>
</comment>
<organism evidence="1 2">
    <name type="scientific">Paenibacillus validus</name>
    <dbReference type="NCBI Taxonomy" id="44253"/>
    <lineage>
        <taxon>Bacteria</taxon>
        <taxon>Bacillati</taxon>
        <taxon>Bacillota</taxon>
        <taxon>Bacilli</taxon>
        <taxon>Bacillales</taxon>
        <taxon>Paenibacillaceae</taxon>
        <taxon>Paenibacillus</taxon>
    </lineage>
</organism>
<evidence type="ECO:0000313" key="2">
    <source>
        <dbReference type="Proteomes" id="UP000450917"/>
    </source>
</evidence>
<proteinExistence type="predicted"/>
<dbReference type="EMBL" id="WNZX01000004">
    <property type="protein sequence ID" value="MUG70467.1"/>
    <property type="molecule type" value="Genomic_DNA"/>
</dbReference>
<sequence>MTHYTILPMDKVMEGIDAMESATQLLEIVMNGVTMQVQPINQTQATIVRLISCNPQDFLNPQYTPGRLIEFKPVFPG</sequence>
<dbReference type="InterPro" id="IPR025619">
    <property type="entry name" value="YlzJ"/>
</dbReference>
<protein>
    <submittedName>
        <fullName evidence="1">Uncharacterized protein</fullName>
    </submittedName>
</protein>
<name>A0A7X3CSX3_9BACL</name>
<dbReference type="AlphaFoldDB" id="A0A7X3CSX3"/>
<dbReference type="Pfam" id="PF14035">
    <property type="entry name" value="YlzJ"/>
    <property type="match status" value="1"/>
</dbReference>